<evidence type="ECO:0000256" key="2">
    <source>
        <dbReference type="SAM" id="Phobius"/>
    </source>
</evidence>
<dbReference type="RefSeq" id="WP_344671275.1">
    <property type="nucleotide sequence ID" value="NZ_BAAAQN010000077.1"/>
</dbReference>
<dbReference type="EMBL" id="BAAAQN010000077">
    <property type="protein sequence ID" value="GAA2060118.1"/>
    <property type="molecule type" value="Genomic_DNA"/>
</dbReference>
<feature type="domain" description="DUF58" evidence="3">
    <location>
        <begin position="215"/>
        <end position="371"/>
    </location>
</feature>
<protein>
    <submittedName>
        <fullName evidence="4">DUF58 domain-containing protein</fullName>
    </submittedName>
</protein>
<keyword evidence="2" id="KW-1133">Transmembrane helix</keyword>
<dbReference type="Pfam" id="PF01882">
    <property type="entry name" value="DUF58"/>
    <property type="match status" value="1"/>
</dbReference>
<evidence type="ECO:0000259" key="3">
    <source>
        <dbReference type="Pfam" id="PF01882"/>
    </source>
</evidence>
<evidence type="ECO:0000256" key="1">
    <source>
        <dbReference type="SAM" id="MobiDB-lite"/>
    </source>
</evidence>
<gene>
    <name evidence="4" type="ORF">GCM10009839_83420</name>
</gene>
<accession>A0ABN2VEQ1</accession>
<name>A0ABN2VEQ1_9ACTN</name>
<dbReference type="PANTHER" id="PTHR34351">
    <property type="entry name" value="SLR1927 PROTEIN-RELATED"/>
    <property type="match status" value="1"/>
</dbReference>
<dbReference type="PANTHER" id="PTHR34351:SF1">
    <property type="entry name" value="SLR1927 PROTEIN"/>
    <property type="match status" value="1"/>
</dbReference>
<comment type="caution">
    <text evidence="4">The sequence shown here is derived from an EMBL/GenBank/DDBJ whole genome shotgun (WGS) entry which is preliminary data.</text>
</comment>
<keyword evidence="5" id="KW-1185">Reference proteome</keyword>
<evidence type="ECO:0000313" key="5">
    <source>
        <dbReference type="Proteomes" id="UP001500751"/>
    </source>
</evidence>
<proteinExistence type="predicted"/>
<organism evidence="4 5">
    <name type="scientific">Catenulispora yoronensis</name>
    <dbReference type="NCBI Taxonomy" id="450799"/>
    <lineage>
        <taxon>Bacteria</taxon>
        <taxon>Bacillati</taxon>
        <taxon>Actinomycetota</taxon>
        <taxon>Actinomycetes</taxon>
        <taxon>Catenulisporales</taxon>
        <taxon>Catenulisporaceae</taxon>
        <taxon>Catenulispora</taxon>
    </lineage>
</organism>
<sequence length="467" mass="49638">MSAQQNQNTESSDGRGGRLAGLTTRGRSFLAAGLAAMACGMLFDYKVLLRVGAMLALLPLISIMVLARTRYRVSCRRALEPARVGVGQEARVHLRLENVSRLPSGTLLVEDRVPYVLGSRPRFVLNKVEPHGRRRVVYRVRSDVRGRYLLGPLALRLADPFGLVELSRSFSAQHALTVTPQVHLLPNAPVGQAWSGRGEGHATSVAAAGEDDIGTREYRHGDDLRRVHWRSTARTGELMVRREEQVWQSRATILLDTRAIAHRGDGPASSFEWAVSAAASIAIHMARHGYAVRLLTETGQAVTAAAHDSSAIGLDFEGMLLDALAVVEMSNAATLSGANAMLRQGGGDSLVIAVLGDLSGDDASELARVRHSTTSGVAFAMDTASWLGGRPAGPAQARFQGSAQVLRVGGWRVVEVEPGDRVPDLWEQAARRGGGSSGISATSSYAGREAAATPGPALAATELGAAR</sequence>
<keyword evidence="2" id="KW-0812">Transmembrane</keyword>
<dbReference type="InterPro" id="IPR002881">
    <property type="entry name" value="DUF58"/>
</dbReference>
<keyword evidence="2" id="KW-0472">Membrane</keyword>
<dbReference type="Proteomes" id="UP001500751">
    <property type="component" value="Unassembled WGS sequence"/>
</dbReference>
<evidence type="ECO:0000313" key="4">
    <source>
        <dbReference type="EMBL" id="GAA2060118.1"/>
    </source>
</evidence>
<feature type="transmembrane region" description="Helical" evidence="2">
    <location>
        <begin position="49"/>
        <end position="67"/>
    </location>
</feature>
<reference evidence="4 5" key="1">
    <citation type="journal article" date="2019" name="Int. J. Syst. Evol. Microbiol.">
        <title>The Global Catalogue of Microorganisms (GCM) 10K type strain sequencing project: providing services to taxonomists for standard genome sequencing and annotation.</title>
        <authorList>
            <consortium name="The Broad Institute Genomics Platform"/>
            <consortium name="The Broad Institute Genome Sequencing Center for Infectious Disease"/>
            <person name="Wu L."/>
            <person name="Ma J."/>
        </authorList>
    </citation>
    <scope>NUCLEOTIDE SEQUENCE [LARGE SCALE GENOMIC DNA]</scope>
    <source>
        <strain evidence="4 5">JCM 16014</strain>
    </source>
</reference>
<feature type="region of interest" description="Disordered" evidence="1">
    <location>
        <begin position="430"/>
        <end position="455"/>
    </location>
</feature>
<feature type="compositionally biased region" description="Low complexity" evidence="1">
    <location>
        <begin position="438"/>
        <end position="455"/>
    </location>
</feature>